<dbReference type="GeneID" id="39869821"/>
<dbReference type="Proteomes" id="UP000078597">
    <property type="component" value="Unassembled WGS sequence"/>
</dbReference>
<dbReference type="KEGG" id="pmal:PMUG01_11036000"/>
<reference evidence="2" key="1">
    <citation type="submission" date="2016-05" db="EMBL/GenBank/DDBJ databases">
        <authorList>
            <person name="Lavstsen T."/>
            <person name="Jespersen J.S."/>
        </authorList>
    </citation>
    <scope>NUCLEOTIDE SEQUENCE [LARGE SCALE GENOMIC DNA]</scope>
</reference>
<dbReference type="RefSeq" id="XP_028862548.1">
    <property type="nucleotide sequence ID" value="XM_029006016.1"/>
</dbReference>
<dbReference type="VEuPathDB" id="PlasmoDB:PmUG01_11036000"/>
<dbReference type="Proteomes" id="UP000219813">
    <property type="component" value="Chromosome 11"/>
</dbReference>
<keyword evidence="5" id="KW-1185">Reference proteome</keyword>
<gene>
    <name evidence="3" type="primary">PmUG01_11036000</name>
    <name evidence="2" type="ORF">PMALA_018230</name>
    <name evidence="3" type="ORF">PMUG01_11036000</name>
</gene>
<reference evidence="3 5" key="3">
    <citation type="submission" date="2016-06" db="EMBL/GenBank/DDBJ databases">
        <authorList>
            <consortium name="Pathogen Informatics"/>
        </authorList>
    </citation>
    <scope>NUCLEOTIDE SEQUENCE [LARGE SCALE GENOMIC DNA]</scope>
</reference>
<evidence type="ECO:0000313" key="2">
    <source>
        <dbReference type="EMBL" id="SBS87044.1"/>
    </source>
</evidence>
<sequence length="418" mass="48604">MNIFDEKYYKKVSDDEMNYVKEKLKSKNENSLHYIDPILENIYNKTIKEQQINFSNTKDDKNTYYKKESDKKYIYDKNTDIRNYEDHISKKKKRAFTLGAIDGIGGISILNAPLINPENARIDPPILQLPSATNLIKNVHVRVNFDKNIDKSYKYRTQNSNKDIMKNMKPLYSLPEKVMTYYMYDNSKGEADKWSSTKSKKKWESTKNRCNNLDRQKWKHKVDNLKDVVKDESEGRTADGEKQEGKMEEEEGEVKEEEEDMMGEGKSKAIGEAEVEAVLVLEDRLRNKEKKNPSRNEELICALKDKTGNMFSEEKKIKSCEIPNNSSNNSVYIKENNTPFSKTSLVKKVYQNKQFNNVNSNYKEGSPFSENVVTLQNNNNYDEQLDINNDQLKIFEANKIMSSTLINALKVLAHDVSF</sequence>
<protein>
    <submittedName>
        <fullName evidence="2">Uncharacterized protein</fullName>
    </submittedName>
</protein>
<evidence type="ECO:0000313" key="4">
    <source>
        <dbReference type="Proteomes" id="UP000078597"/>
    </source>
</evidence>
<evidence type="ECO:0000313" key="3">
    <source>
        <dbReference type="EMBL" id="SCO93109.1"/>
    </source>
</evidence>
<evidence type="ECO:0000313" key="5">
    <source>
        <dbReference type="Proteomes" id="UP000219813"/>
    </source>
</evidence>
<evidence type="ECO:0000256" key="1">
    <source>
        <dbReference type="SAM" id="MobiDB-lite"/>
    </source>
</evidence>
<dbReference type="OrthoDB" id="371631at2759"/>
<feature type="region of interest" description="Disordered" evidence="1">
    <location>
        <begin position="228"/>
        <end position="267"/>
    </location>
</feature>
<organism evidence="2 4">
    <name type="scientific">Plasmodium malariae</name>
    <dbReference type="NCBI Taxonomy" id="5858"/>
    <lineage>
        <taxon>Eukaryota</taxon>
        <taxon>Sar</taxon>
        <taxon>Alveolata</taxon>
        <taxon>Apicomplexa</taxon>
        <taxon>Aconoidasida</taxon>
        <taxon>Haemosporida</taxon>
        <taxon>Plasmodiidae</taxon>
        <taxon>Plasmodium</taxon>
        <taxon>Plasmodium (Plasmodium)</taxon>
    </lineage>
</organism>
<dbReference type="EMBL" id="FLQW01000970">
    <property type="protein sequence ID" value="SBS87044.1"/>
    <property type="molecule type" value="Genomic_DNA"/>
</dbReference>
<name>A0A1A8W2A2_PLAMA</name>
<reference evidence="4" key="2">
    <citation type="submission" date="2016-05" db="EMBL/GenBank/DDBJ databases">
        <authorList>
            <person name="Naeem Raeece"/>
        </authorList>
    </citation>
    <scope>NUCLEOTIDE SEQUENCE [LARGE SCALE GENOMIC DNA]</scope>
</reference>
<feature type="compositionally biased region" description="Basic and acidic residues" evidence="1">
    <location>
        <begin position="228"/>
        <end position="246"/>
    </location>
</feature>
<dbReference type="AlphaFoldDB" id="A0A1A8W2A2"/>
<accession>A0A1A8W2A2</accession>
<proteinExistence type="predicted"/>
<dbReference type="OMA" id="KYTHEYT"/>
<dbReference type="EMBL" id="LT594632">
    <property type="protein sequence ID" value="SCO93109.1"/>
    <property type="molecule type" value="Genomic_DNA"/>
</dbReference>
<feature type="compositionally biased region" description="Acidic residues" evidence="1">
    <location>
        <begin position="247"/>
        <end position="262"/>
    </location>
</feature>